<dbReference type="Pfam" id="PF05133">
    <property type="entry name" value="SPP1_portal"/>
    <property type="match status" value="1"/>
</dbReference>
<protein>
    <submittedName>
        <fullName evidence="1">Phage portal protein, SPP1 Gp6-like</fullName>
    </submittedName>
    <submittedName>
        <fullName evidence="2">Phage portal protein, SPP1 family</fullName>
    </submittedName>
</protein>
<dbReference type="KEGG" id="cpro:CPRO_27890"/>
<gene>
    <name evidence="1" type="ORF">CPRO_27890</name>
    <name evidence="2" type="ORF">SAMN02745151_02446</name>
</gene>
<dbReference type="EMBL" id="CP014223">
    <property type="protein sequence ID" value="AMJ42335.1"/>
    <property type="molecule type" value="Genomic_DNA"/>
</dbReference>
<dbReference type="AlphaFoldDB" id="A0A110A7P9"/>
<dbReference type="Proteomes" id="UP000068026">
    <property type="component" value="Chromosome"/>
</dbReference>
<reference evidence="4" key="3">
    <citation type="submission" date="2016-11" db="EMBL/GenBank/DDBJ databases">
        <authorList>
            <person name="Jaros S."/>
            <person name="Januszkiewicz K."/>
            <person name="Wedrychowicz H."/>
        </authorList>
    </citation>
    <scope>NUCLEOTIDE SEQUENCE [LARGE SCALE GENOMIC DNA]</scope>
    <source>
        <strain evidence="4">DSM 1682</strain>
    </source>
</reference>
<dbReference type="RefSeq" id="WP_066052984.1">
    <property type="nucleotide sequence ID" value="NZ_CP014223.1"/>
</dbReference>
<dbReference type="OrthoDB" id="1697867at2"/>
<dbReference type="InterPro" id="IPR006428">
    <property type="entry name" value="Portal_SPP1-type"/>
</dbReference>
<dbReference type="InterPro" id="IPR021145">
    <property type="entry name" value="Portal_protein_SPP1_Gp6-like"/>
</dbReference>
<dbReference type="NCBIfam" id="TIGR01538">
    <property type="entry name" value="portal_SPP1"/>
    <property type="match status" value="1"/>
</dbReference>
<name>A0A110A7P9_ANAPI</name>
<evidence type="ECO:0000313" key="4">
    <source>
        <dbReference type="Proteomes" id="UP000184204"/>
    </source>
</evidence>
<reference evidence="2" key="4">
    <citation type="submission" date="2016-11" db="EMBL/GenBank/DDBJ databases">
        <authorList>
            <person name="Varghese N."/>
            <person name="Submissions S."/>
        </authorList>
    </citation>
    <scope>NUCLEOTIDE SEQUENCE</scope>
    <source>
        <strain evidence="2">DSM 1682</strain>
    </source>
</reference>
<evidence type="ECO:0000313" key="1">
    <source>
        <dbReference type="EMBL" id="AMJ42335.1"/>
    </source>
</evidence>
<evidence type="ECO:0000313" key="2">
    <source>
        <dbReference type="EMBL" id="SHE99806.1"/>
    </source>
</evidence>
<dbReference type="Proteomes" id="UP000184204">
    <property type="component" value="Unassembled WGS sequence"/>
</dbReference>
<sequence length="438" mass="50294">MYYLDKNTALTIERIEKYIDDFKFRYQPRLLKNKRYFDCKNDKIMNRTFKDFSKPNNKIASPWAEYTTTLISGYFAGKPVTYDTQSEELKSILTSYAVKEVSHNQSIAKDCSIYGIAAELLFINADKQVQFEKIEPSTVIPIYSTDITKELNYCIRFWDSTDILTNETTTTIEVYDSREVTYYKKSVNGTVRTGQESHYFREVPINIYYNNEDLTGDAEKVHHLIDGYDISLSDTANFREELNDSYLLAINTGLANEDIYAMKQNRIIAVDGIGEGQQASISFLNKDSNDTENENYKNRLASDIKMFSCISELENKSHTTATQAKLSMLSLEQKCAIKETFFRKALLNRWEMVCNYYTLLGSSISIDDLKITFLRNIPLDLVSIGDFVAKMAPYISKRSLISQIPFISDIDGELSAIEHENAINSYEEDILSGDDNEQ</sequence>
<keyword evidence="3" id="KW-1185">Reference proteome</keyword>
<evidence type="ECO:0000313" key="3">
    <source>
        <dbReference type="Proteomes" id="UP000068026"/>
    </source>
</evidence>
<accession>A0A110A7P9</accession>
<reference evidence="3" key="2">
    <citation type="submission" date="2016-01" db="EMBL/GenBank/DDBJ databases">
        <authorList>
            <person name="Poehlein A."/>
            <person name="Schlien K."/>
            <person name="Gottschalk G."/>
            <person name="Buckel W."/>
            <person name="Daniel R."/>
        </authorList>
    </citation>
    <scope>NUCLEOTIDE SEQUENCE [LARGE SCALE GENOMIC DNA]</scope>
    <source>
        <strain evidence="3">X2</strain>
    </source>
</reference>
<proteinExistence type="predicted"/>
<reference evidence="1 3" key="1">
    <citation type="journal article" date="2016" name="Genome Announc.">
        <title>Complete Genome Sequence of the Amino Acid-Fermenting Clostridium propionicum X2 (DSM 1682).</title>
        <authorList>
            <person name="Poehlein A."/>
            <person name="Schlien K."/>
            <person name="Chowdhury N.P."/>
            <person name="Gottschalk G."/>
            <person name="Buckel W."/>
            <person name="Daniel R."/>
        </authorList>
    </citation>
    <scope>NUCLEOTIDE SEQUENCE [LARGE SCALE GENOMIC DNA]</scope>
    <source>
        <strain evidence="1 3">X2</strain>
    </source>
</reference>
<dbReference type="EMBL" id="FQUA01000013">
    <property type="protein sequence ID" value="SHE99806.1"/>
    <property type="molecule type" value="Genomic_DNA"/>
</dbReference>
<organism evidence="2 4">
    <name type="scientific">Anaerotignum propionicum DSM 1682</name>
    <dbReference type="NCBI Taxonomy" id="991789"/>
    <lineage>
        <taxon>Bacteria</taxon>
        <taxon>Bacillati</taxon>
        <taxon>Bacillota</taxon>
        <taxon>Clostridia</taxon>
        <taxon>Lachnospirales</taxon>
        <taxon>Anaerotignaceae</taxon>
        <taxon>Anaerotignum</taxon>
    </lineage>
</organism>